<reference evidence="1" key="1">
    <citation type="submission" date="2021-02" db="EMBL/GenBank/DDBJ databases">
        <authorList>
            <person name="Nowell W R."/>
        </authorList>
    </citation>
    <scope>NUCLEOTIDE SEQUENCE</scope>
</reference>
<protein>
    <submittedName>
        <fullName evidence="1">Uncharacterized protein</fullName>
    </submittedName>
</protein>
<organism evidence="1 2">
    <name type="scientific">Rotaria socialis</name>
    <dbReference type="NCBI Taxonomy" id="392032"/>
    <lineage>
        <taxon>Eukaryota</taxon>
        <taxon>Metazoa</taxon>
        <taxon>Spiralia</taxon>
        <taxon>Gnathifera</taxon>
        <taxon>Rotifera</taxon>
        <taxon>Eurotatoria</taxon>
        <taxon>Bdelloidea</taxon>
        <taxon>Philodinida</taxon>
        <taxon>Philodinidae</taxon>
        <taxon>Rotaria</taxon>
    </lineage>
</organism>
<evidence type="ECO:0000313" key="1">
    <source>
        <dbReference type="EMBL" id="CAF5136603.1"/>
    </source>
</evidence>
<feature type="non-terminal residue" evidence="1">
    <location>
        <position position="1"/>
    </location>
</feature>
<dbReference type="AlphaFoldDB" id="A0A822G4F9"/>
<comment type="caution">
    <text evidence="1">The sequence shown here is derived from an EMBL/GenBank/DDBJ whole genome shotgun (WGS) entry which is preliminary data.</text>
</comment>
<dbReference type="Proteomes" id="UP000663848">
    <property type="component" value="Unassembled WGS sequence"/>
</dbReference>
<dbReference type="InterPro" id="IPR044876">
    <property type="entry name" value="HRDC_dom_sf"/>
</dbReference>
<name>A0A822G4F9_9BILA</name>
<proteinExistence type="predicted"/>
<evidence type="ECO:0000313" key="2">
    <source>
        <dbReference type="Proteomes" id="UP000663848"/>
    </source>
</evidence>
<gene>
    <name evidence="1" type="ORF">QYT958_LOCUS47325</name>
</gene>
<accession>A0A822G4F9</accession>
<dbReference type="EMBL" id="CAJOBR010088409">
    <property type="protein sequence ID" value="CAF5136603.1"/>
    <property type="molecule type" value="Genomic_DNA"/>
</dbReference>
<dbReference type="Gene3D" id="1.10.150.80">
    <property type="entry name" value="HRDC domain"/>
    <property type="match status" value="1"/>
</dbReference>
<feature type="non-terminal residue" evidence="1">
    <location>
        <position position="58"/>
    </location>
</feature>
<sequence>EQLHELCLSDLKKELKSIFGDTSHAMIVPERAIKEMVKLMPRTKEAMIKDVNEITEER</sequence>